<evidence type="ECO:0000256" key="1">
    <source>
        <dbReference type="ARBA" id="ARBA00001922"/>
    </source>
</evidence>
<evidence type="ECO:0000256" key="5">
    <source>
        <dbReference type="ARBA" id="ARBA00022741"/>
    </source>
</evidence>
<sequence length="682" mass="76497">MRVIKRDGRIVKYNPDKIVVAVTKAMKSISKVDEEIARNVATNVTDNLNGNREISVEEIQDKVEDALIKLGDAQLAKTYILYRAKRAEVRGFREFIGIEDTLKLGVNALALLDKRYLKSFDGKKESPSQMFRRVANHVASVEKSFGGSPDYWGKIFYNLMANQMFLPNTPCLANSGNKDLNYLFACYAFEVGDSMEEILQTAKDCGMVQKTGGGVGLNLSKLRPCGDKVKTTEGIASGPIDFMRIYDTVSDVIKQGGIRRGGNLGLLLISHPDIIEFIKCKNDETKLNNFNISVAITDEFMRCVKNDSDFSLVNPKDNETVQKVNSRHLFRFIAESAWRNGEPGFVFWDKIEQDNPTPKQGHLIKNLCGEQDLLPYEACCLGSINLVKFVEDGQIVYNSLRKVVHHSVRFLDDVIDASNYPLENIRNKVLANRKIGLGIMGFANALLLLGIPYDSEEAERVAEELMDFVNVEARKASSRLAEDRGDFLEIGESIVPSPQRNASLTTIAPTGSISIIAETSSGIEPIFAVVYQKTNILENNTFFEVNPIFEKVAKREGWYSQALVSKIIKNGGRVTGLPEVPEKWQKVFRTALEISPEWHVRMQAAFQRHVNNAISKTINLSYDATVEDVERVIKLAYDMNLKGLTVFRNQSRAKQVLETLCVECEDDVCSIPQEMVSELEQQ</sequence>
<dbReference type="EMBL" id="MT141440">
    <property type="protein sequence ID" value="QJA61395.1"/>
    <property type="molecule type" value="Genomic_DNA"/>
</dbReference>
<dbReference type="InterPro" id="IPR013509">
    <property type="entry name" value="RNR_lsu_N"/>
</dbReference>
<dbReference type="PANTHER" id="PTHR43371">
    <property type="entry name" value="VITAMIN B12-DEPENDENT RIBONUCLEOTIDE REDUCTASE"/>
    <property type="match status" value="1"/>
</dbReference>
<dbReference type="GO" id="GO:0009263">
    <property type="term" value="P:deoxyribonucleotide biosynthetic process"/>
    <property type="evidence" value="ECO:0007669"/>
    <property type="project" value="UniProtKB-KW"/>
</dbReference>
<keyword evidence="8" id="KW-0215">Deoxyribonucleotide synthesis</keyword>
<evidence type="ECO:0000256" key="4">
    <source>
        <dbReference type="ARBA" id="ARBA00022628"/>
    </source>
</evidence>
<dbReference type="InterPro" id="IPR008926">
    <property type="entry name" value="RNR_R1-su_N"/>
</dbReference>
<dbReference type="EMBL" id="MT142265">
    <property type="protein sequence ID" value="QJA77136.1"/>
    <property type="molecule type" value="Genomic_DNA"/>
</dbReference>
<dbReference type="NCBIfam" id="TIGR02504">
    <property type="entry name" value="NrdJ_Z"/>
    <property type="match status" value="1"/>
</dbReference>
<dbReference type="Pfam" id="PF03477">
    <property type="entry name" value="ATP-cone"/>
    <property type="match status" value="1"/>
</dbReference>
<comment type="similarity">
    <text evidence="2">Belongs to the ribonucleoside diphosphate reductase class-2 family.</text>
</comment>
<keyword evidence="6" id="KW-0067">ATP-binding</keyword>
<dbReference type="InterPro" id="IPR005144">
    <property type="entry name" value="ATP-cone_dom"/>
</dbReference>
<evidence type="ECO:0000259" key="12">
    <source>
        <dbReference type="PROSITE" id="PS51161"/>
    </source>
</evidence>
<dbReference type="PANTHER" id="PTHR43371:SF1">
    <property type="entry name" value="RIBONUCLEOSIDE-DIPHOSPHATE REDUCTASE"/>
    <property type="match status" value="1"/>
</dbReference>
<reference evidence="14" key="1">
    <citation type="submission" date="2020-03" db="EMBL/GenBank/DDBJ databases">
        <title>The deep terrestrial virosphere.</title>
        <authorList>
            <person name="Holmfeldt K."/>
            <person name="Nilsson E."/>
            <person name="Simone D."/>
            <person name="Lopez-Fernandez M."/>
            <person name="Wu X."/>
            <person name="de Brujin I."/>
            <person name="Lundin D."/>
            <person name="Andersson A."/>
            <person name="Bertilsson S."/>
            <person name="Dopson M."/>
        </authorList>
    </citation>
    <scope>NUCLEOTIDE SEQUENCE</scope>
    <source>
        <strain evidence="14">MM415A01359</strain>
        <strain evidence="13">MM415B00949</strain>
    </source>
</reference>
<evidence type="ECO:0000256" key="11">
    <source>
        <dbReference type="ARBA" id="ARBA00047754"/>
    </source>
</evidence>
<evidence type="ECO:0000256" key="2">
    <source>
        <dbReference type="ARBA" id="ARBA00007405"/>
    </source>
</evidence>
<protein>
    <recommendedName>
        <fullName evidence="3">ribonucleoside-diphosphate reductase</fullName>
        <ecNumber evidence="3">1.17.4.1</ecNumber>
    </recommendedName>
</protein>
<dbReference type="Pfam" id="PF02867">
    <property type="entry name" value="Ribonuc_red_lgC"/>
    <property type="match status" value="2"/>
</dbReference>
<feature type="domain" description="ATP-cone" evidence="12">
    <location>
        <begin position="1"/>
        <end position="90"/>
    </location>
</feature>
<dbReference type="InterPro" id="IPR013344">
    <property type="entry name" value="RNR_NrdJ/NrdZ"/>
</dbReference>
<dbReference type="SUPFAM" id="SSF48168">
    <property type="entry name" value="R1 subunit of ribonucleotide reductase, N-terminal domain"/>
    <property type="match status" value="1"/>
</dbReference>
<proteinExistence type="inferred from homology"/>
<dbReference type="Pfam" id="PF00317">
    <property type="entry name" value="Ribonuc_red_lgN"/>
    <property type="match status" value="1"/>
</dbReference>
<evidence type="ECO:0000256" key="3">
    <source>
        <dbReference type="ARBA" id="ARBA00012274"/>
    </source>
</evidence>
<keyword evidence="10" id="KW-0170">Cobalt</keyword>
<dbReference type="EC" id="1.17.4.1" evidence="3"/>
<keyword evidence="7" id="KW-0560">Oxidoreductase</keyword>
<keyword evidence="9" id="KW-1015">Disulfide bond</keyword>
<dbReference type="PROSITE" id="PS51161">
    <property type="entry name" value="ATP_CONE"/>
    <property type="match status" value="1"/>
</dbReference>
<dbReference type="InterPro" id="IPR000788">
    <property type="entry name" value="RNR_lg_C"/>
</dbReference>
<comment type="cofactor">
    <cofactor evidence="1">
        <name>adenosylcob(III)alamin</name>
        <dbReference type="ChEBI" id="CHEBI:18408"/>
    </cofactor>
</comment>
<gene>
    <name evidence="14" type="ORF">MM415A01359_0007</name>
    <name evidence="13" type="ORF">MM415B00949_0019</name>
</gene>
<evidence type="ECO:0000256" key="6">
    <source>
        <dbReference type="ARBA" id="ARBA00022840"/>
    </source>
</evidence>
<evidence type="ECO:0000256" key="9">
    <source>
        <dbReference type="ARBA" id="ARBA00023157"/>
    </source>
</evidence>
<dbReference type="UniPathway" id="UPA00326"/>
<comment type="catalytic activity">
    <reaction evidence="11">
        <text>a 2'-deoxyribonucleoside 5'-diphosphate + [thioredoxin]-disulfide + H2O = a ribonucleoside 5'-diphosphate + [thioredoxin]-dithiol</text>
        <dbReference type="Rhea" id="RHEA:23252"/>
        <dbReference type="Rhea" id="RHEA-COMP:10698"/>
        <dbReference type="Rhea" id="RHEA-COMP:10700"/>
        <dbReference type="ChEBI" id="CHEBI:15377"/>
        <dbReference type="ChEBI" id="CHEBI:29950"/>
        <dbReference type="ChEBI" id="CHEBI:50058"/>
        <dbReference type="ChEBI" id="CHEBI:57930"/>
        <dbReference type="ChEBI" id="CHEBI:73316"/>
        <dbReference type="EC" id="1.17.4.1"/>
    </reaction>
</comment>
<evidence type="ECO:0000313" key="14">
    <source>
        <dbReference type="EMBL" id="QJA77136.1"/>
    </source>
</evidence>
<dbReference type="GO" id="GO:0005524">
    <property type="term" value="F:ATP binding"/>
    <property type="evidence" value="ECO:0007669"/>
    <property type="project" value="UniProtKB-KW"/>
</dbReference>
<evidence type="ECO:0000256" key="10">
    <source>
        <dbReference type="ARBA" id="ARBA00023285"/>
    </source>
</evidence>
<dbReference type="InterPro" id="IPR050862">
    <property type="entry name" value="RdRp_reductase_class-2"/>
</dbReference>
<evidence type="ECO:0000256" key="7">
    <source>
        <dbReference type="ARBA" id="ARBA00023002"/>
    </source>
</evidence>
<dbReference type="AlphaFoldDB" id="A0A6M3K3Y9"/>
<dbReference type="Gene3D" id="3.20.70.20">
    <property type="match status" value="1"/>
</dbReference>
<dbReference type="GO" id="GO:0031419">
    <property type="term" value="F:cobalamin binding"/>
    <property type="evidence" value="ECO:0007669"/>
    <property type="project" value="UniProtKB-KW"/>
</dbReference>
<accession>A0A6M3K3Y9</accession>
<evidence type="ECO:0000256" key="8">
    <source>
        <dbReference type="ARBA" id="ARBA00023116"/>
    </source>
</evidence>
<dbReference type="GO" id="GO:0004748">
    <property type="term" value="F:ribonucleoside-diphosphate reductase activity, thioredoxin disulfide as acceptor"/>
    <property type="evidence" value="ECO:0007669"/>
    <property type="project" value="UniProtKB-EC"/>
</dbReference>
<keyword evidence="4" id="KW-0846">Cobalamin</keyword>
<dbReference type="SUPFAM" id="SSF51998">
    <property type="entry name" value="PFL-like glycyl radical enzymes"/>
    <property type="match status" value="1"/>
</dbReference>
<dbReference type="PRINTS" id="PR01183">
    <property type="entry name" value="RIBORDTASEM1"/>
</dbReference>
<organism evidence="14">
    <name type="scientific">viral metagenome</name>
    <dbReference type="NCBI Taxonomy" id="1070528"/>
    <lineage>
        <taxon>unclassified sequences</taxon>
        <taxon>metagenomes</taxon>
        <taxon>organismal metagenomes</taxon>
    </lineage>
</organism>
<evidence type="ECO:0000313" key="13">
    <source>
        <dbReference type="EMBL" id="QJA61395.1"/>
    </source>
</evidence>
<name>A0A6M3K3Y9_9ZZZZ</name>
<keyword evidence="5" id="KW-0547">Nucleotide-binding</keyword>
<dbReference type="CDD" id="cd02888">
    <property type="entry name" value="RNR_II_dimer"/>
    <property type="match status" value="1"/>
</dbReference>